<keyword evidence="1" id="KW-1133">Transmembrane helix</keyword>
<protein>
    <recommendedName>
        <fullName evidence="4">DUF4239 domain-containing protein</fullName>
    </recommendedName>
</protein>
<evidence type="ECO:0000313" key="2">
    <source>
        <dbReference type="EMBL" id="AWM77652.1"/>
    </source>
</evidence>
<dbReference type="Pfam" id="PF14023">
    <property type="entry name" value="Bestrophin-like"/>
    <property type="match status" value="1"/>
</dbReference>
<reference evidence="3" key="1">
    <citation type="submission" date="2018-05" db="EMBL/GenBank/DDBJ databases">
        <title>Genome sequencing of Phenylobacterium sp. HYN0004.</title>
        <authorList>
            <person name="Yi H."/>
            <person name="Baek C."/>
        </authorList>
    </citation>
    <scope>NUCLEOTIDE SEQUENCE [LARGE SCALE GENOMIC DNA]</scope>
    <source>
        <strain evidence="3">HYN0004</strain>
    </source>
</reference>
<dbReference type="Proteomes" id="UP000247763">
    <property type="component" value="Chromosome"/>
</dbReference>
<evidence type="ECO:0000256" key="1">
    <source>
        <dbReference type="SAM" id="Phobius"/>
    </source>
</evidence>
<feature type="transmembrane region" description="Helical" evidence="1">
    <location>
        <begin position="52"/>
        <end position="75"/>
    </location>
</feature>
<keyword evidence="1" id="KW-0472">Membrane</keyword>
<sequence length="270" mass="29157">MQALARFLTDQQLWIVGLSLFILMVVVRSLAERIRRRRSRAAGEGLSQAGEGLIATSVVGLLSLLIAFTFSLALARHELRRTLVVEEANAIGVAYMRAQLLKEPYRTDLSNVIVSYAQVRQVSGELTGPAQLAAQEHSEALQAPLWQRTAEAARMSDTPALANFLVQSVTRLIEVEGQRKAALAARIPQAVLVALMGFAVGVAGILGYVAAGAHAHRKRVSFVMFMLVTLAFLIILDLDRPGDGLITVSEANMSDMVRALPSFTVAGPGR</sequence>
<dbReference type="KEGG" id="phb:HYN04_07695"/>
<dbReference type="InterPro" id="IPR025333">
    <property type="entry name" value="DUF4239"/>
</dbReference>
<dbReference type="AlphaFoldDB" id="A0A2Z3HQZ9"/>
<organism evidence="2 3">
    <name type="scientific">Phenylobacterium parvum</name>
    <dbReference type="NCBI Taxonomy" id="2201350"/>
    <lineage>
        <taxon>Bacteria</taxon>
        <taxon>Pseudomonadati</taxon>
        <taxon>Pseudomonadota</taxon>
        <taxon>Alphaproteobacteria</taxon>
        <taxon>Caulobacterales</taxon>
        <taxon>Caulobacteraceae</taxon>
        <taxon>Phenylobacterium</taxon>
    </lineage>
</organism>
<keyword evidence="3" id="KW-1185">Reference proteome</keyword>
<evidence type="ECO:0000313" key="3">
    <source>
        <dbReference type="Proteomes" id="UP000247763"/>
    </source>
</evidence>
<feature type="transmembrane region" description="Helical" evidence="1">
    <location>
        <begin position="190"/>
        <end position="213"/>
    </location>
</feature>
<gene>
    <name evidence="2" type="ORF">HYN04_07695</name>
</gene>
<name>A0A2Z3HQZ9_9CAUL</name>
<keyword evidence="1" id="KW-0812">Transmembrane</keyword>
<evidence type="ECO:0008006" key="4">
    <source>
        <dbReference type="Google" id="ProtNLM"/>
    </source>
</evidence>
<feature type="transmembrane region" description="Helical" evidence="1">
    <location>
        <begin position="220"/>
        <end position="238"/>
    </location>
</feature>
<proteinExistence type="predicted"/>
<dbReference type="OrthoDB" id="272864at2"/>
<feature type="transmembrane region" description="Helical" evidence="1">
    <location>
        <begin position="12"/>
        <end position="31"/>
    </location>
</feature>
<accession>A0A2Z3HQZ9</accession>
<dbReference type="EMBL" id="CP029479">
    <property type="protein sequence ID" value="AWM77652.1"/>
    <property type="molecule type" value="Genomic_DNA"/>
</dbReference>